<organism evidence="5 6">
    <name type="scientific">Archaeoglobus fulgidus DSM 8774</name>
    <dbReference type="NCBI Taxonomy" id="1344584"/>
    <lineage>
        <taxon>Archaea</taxon>
        <taxon>Methanobacteriati</taxon>
        <taxon>Methanobacteriota</taxon>
        <taxon>Archaeoglobi</taxon>
        <taxon>Archaeoglobales</taxon>
        <taxon>Archaeoglobaceae</taxon>
        <taxon>Archaeoglobus</taxon>
    </lineage>
</organism>
<dbReference type="PIRSF" id="PIRSF005590">
    <property type="entry name" value="Ribosomal_L10"/>
    <property type="match status" value="1"/>
</dbReference>
<dbReference type="PROSITE" id="PS01257">
    <property type="entry name" value="RIBOSOMAL_L10E"/>
    <property type="match status" value="1"/>
</dbReference>
<dbReference type="HOGENOM" id="CLU_084051_0_2_2"/>
<dbReference type="Proteomes" id="UP000028501">
    <property type="component" value="Chromosome"/>
</dbReference>
<evidence type="ECO:0000313" key="5">
    <source>
        <dbReference type="EMBL" id="AIG98218.1"/>
    </source>
</evidence>
<evidence type="ECO:0000256" key="3">
    <source>
        <dbReference type="ARBA" id="ARBA00023274"/>
    </source>
</evidence>
<keyword evidence="2 4" id="KW-0689">Ribosomal protein</keyword>
<evidence type="ECO:0000256" key="2">
    <source>
        <dbReference type="ARBA" id="ARBA00022980"/>
    </source>
</evidence>
<name>A0A075WKX6_ARCFL</name>
<dbReference type="InterPro" id="IPR047873">
    <property type="entry name" value="Ribosomal_uL16"/>
</dbReference>
<dbReference type="AlphaFoldDB" id="A0A075WKX6"/>
<dbReference type="SMR" id="A0A075WKX6"/>
<dbReference type="InterPro" id="IPR018255">
    <property type="entry name" value="Ribosomal_uL16_CS_euk_arc"/>
</dbReference>
<dbReference type="Gene3D" id="3.90.1170.10">
    <property type="entry name" value="Ribosomal protein L10e/L16"/>
    <property type="match status" value="1"/>
</dbReference>
<dbReference type="Pfam" id="PF00252">
    <property type="entry name" value="Ribosomal_L16"/>
    <property type="match status" value="1"/>
</dbReference>
<dbReference type="GeneID" id="24794951"/>
<dbReference type="HAMAP" id="MF_00448">
    <property type="entry name" value="Ribosomal_uL16_arch"/>
    <property type="match status" value="1"/>
</dbReference>
<dbReference type="InterPro" id="IPR016180">
    <property type="entry name" value="Ribosomal_uL16_dom"/>
</dbReference>
<keyword evidence="3 4" id="KW-0687">Ribonucleoprotein</keyword>
<evidence type="ECO:0000256" key="4">
    <source>
        <dbReference type="HAMAP-Rule" id="MF_00448"/>
    </source>
</evidence>
<sequence>MARKPARMWRRLERPYTRTEYIDGAPGTRVRMFDMGNKSADFPVMLTLVAKEAVQIRENALEAARVVANKYVSRRAGASNYKLKLRIFPHHILREHKMAVGAGADRISQGMRAAFGKPVGRAARVKPGTKIMSVWVKPEHFEIAKEALRRAAMKMPTPTKIVVEKGHELLKGKI</sequence>
<dbReference type="InterPro" id="IPR001197">
    <property type="entry name" value="Ribosomal_uL16_euk_arch"/>
</dbReference>
<dbReference type="SUPFAM" id="SSF54686">
    <property type="entry name" value="Ribosomal protein L16p/L10e"/>
    <property type="match status" value="1"/>
</dbReference>
<dbReference type="RefSeq" id="WP_010878836.1">
    <property type="nucleotide sequence ID" value="NZ_CP006577.1"/>
</dbReference>
<dbReference type="GO" id="GO:0005840">
    <property type="term" value="C:ribosome"/>
    <property type="evidence" value="ECO:0007669"/>
    <property type="project" value="UniProtKB-KW"/>
</dbReference>
<dbReference type="EMBL" id="CP006577">
    <property type="protein sequence ID" value="AIG98218.1"/>
    <property type="molecule type" value="Genomic_DNA"/>
</dbReference>
<dbReference type="InterPro" id="IPR036920">
    <property type="entry name" value="Ribosomal_uL16_sf"/>
</dbReference>
<dbReference type="CDD" id="cd01433">
    <property type="entry name" value="Ribosomal_L16_L10e"/>
    <property type="match status" value="1"/>
</dbReference>
<dbReference type="NCBIfam" id="NF003239">
    <property type="entry name" value="PRK04199.1-4"/>
    <property type="match status" value="1"/>
</dbReference>
<comment type="similarity">
    <text evidence="1 4">Belongs to the universal ribosomal protein uL16 family.</text>
</comment>
<dbReference type="PANTHER" id="PTHR11726">
    <property type="entry name" value="60S RIBOSOMAL PROTEIN L10"/>
    <property type="match status" value="1"/>
</dbReference>
<accession>A0A075WKX6</accession>
<reference evidence="5 6" key="1">
    <citation type="submission" date="2013-07" db="EMBL/GenBank/DDBJ databases">
        <title>Genome of Archaeoglobus fulgidus.</title>
        <authorList>
            <person name="Fiebig A."/>
            <person name="Birkeland N.-K."/>
        </authorList>
    </citation>
    <scope>NUCLEOTIDE SEQUENCE [LARGE SCALE GENOMIC DNA]</scope>
    <source>
        <strain evidence="5 6">DSM 8774</strain>
    </source>
</reference>
<evidence type="ECO:0000256" key="1">
    <source>
        <dbReference type="ARBA" id="ARBA00008931"/>
    </source>
</evidence>
<dbReference type="KEGG" id="afg:AFULGI_00014510"/>
<dbReference type="NCBIfam" id="TIGR00279">
    <property type="entry name" value="uL16_euk_arch"/>
    <property type="match status" value="1"/>
</dbReference>
<proteinExistence type="inferred from homology"/>
<protein>
    <recommendedName>
        <fullName evidence="4">Large ribosomal subunit protein uL16</fullName>
    </recommendedName>
</protein>
<gene>
    <name evidence="4" type="primary">rpl10e</name>
    <name evidence="5" type="ORF">AFULGI_00014510</name>
</gene>
<dbReference type="InterPro" id="IPR022981">
    <property type="entry name" value="Ribosomal_uL16_arc"/>
</dbReference>
<dbReference type="GO" id="GO:0006412">
    <property type="term" value="P:translation"/>
    <property type="evidence" value="ECO:0007669"/>
    <property type="project" value="UniProtKB-UniRule"/>
</dbReference>
<dbReference type="GO" id="GO:0003735">
    <property type="term" value="F:structural constituent of ribosome"/>
    <property type="evidence" value="ECO:0007669"/>
    <property type="project" value="InterPro"/>
</dbReference>
<dbReference type="GO" id="GO:1990904">
    <property type="term" value="C:ribonucleoprotein complex"/>
    <property type="evidence" value="ECO:0007669"/>
    <property type="project" value="UniProtKB-KW"/>
</dbReference>
<evidence type="ECO:0000313" key="6">
    <source>
        <dbReference type="Proteomes" id="UP000028501"/>
    </source>
</evidence>